<keyword evidence="17" id="KW-0175">Coiled coil</keyword>
<dbReference type="InterPro" id="IPR017455">
    <property type="entry name" value="Znf_FYVE-rel"/>
</dbReference>
<dbReference type="PROSITE" id="PS51339">
    <property type="entry name" value="PPASE_MYOTUBULARIN"/>
    <property type="match status" value="1"/>
</dbReference>
<dbReference type="InterPro" id="IPR011011">
    <property type="entry name" value="Znf_FYVE_PHD"/>
</dbReference>
<dbReference type="Pfam" id="PF01363">
    <property type="entry name" value="FYVE"/>
    <property type="match status" value="1"/>
</dbReference>
<keyword evidence="10" id="KW-0862">Zinc</keyword>
<keyword evidence="12" id="KW-0472">Membrane</keyword>
<feature type="coiled-coil region" evidence="17">
    <location>
        <begin position="905"/>
        <end position="932"/>
    </location>
</feature>
<evidence type="ECO:0000313" key="21">
    <source>
        <dbReference type="EMBL" id="JAP64458.1"/>
    </source>
</evidence>
<evidence type="ECO:0000256" key="6">
    <source>
        <dbReference type="ARBA" id="ARBA00019870"/>
    </source>
</evidence>
<feature type="region of interest" description="Disordered" evidence="18">
    <location>
        <begin position="595"/>
        <end position="673"/>
    </location>
</feature>
<accession>A0A131XEF3</accession>
<dbReference type="GO" id="GO:0046474">
    <property type="term" value="P:glycerophospholipid biosynthetic process"/>
    <property type="evidence" value="ECO:0007669"/>
    <property type="project" value="UniProtKB-ARBA"/>
</dbReference>
<dbReference type="GO" id="GO:0052629">
    <property type="term" value="F:phosphatidylinositol-3,5-bisphosphate 3-phosphatase activity"/>
    <property type="evidence" value="ECO:0007669"/>
    <property type="project" value="UniProtKB-EC"/>
</dbReference>
<dbReference type="Pfam" id="PF06602">
    <property type="entry name" value="Myotub-related"/>
    <property type="match status" value="1"/>
</dbReference>
<dbReference type="InterPro" id="IPR013083">
    <property type="entry name" value="Znf_RING/FYVE/PHD"/>
</dbReference>
<dbReference type="GO" id="GO:0008270">
    <property type="term" value="F:zinc ion binding"/>
    <property type="evidence" value="ECO:0007669"/>
    <property type="project" value="UniProtKB-KW"/>
</dbReference>
<feature type="domain" description="FYVE-type" evidence="19">
    <location>
        <begin position="994"/>
        <end position="1054"/>
    </location>
</feature>
<dbReference type="InterPro" id="IPR000306">
    <property type="entry name" value="Znf_FYVE"/>
</dbReference>
<dbReference type="InterPro" id="IPR029021">
    <property type="entry name" value="Prot-tyrosine_phosphatase-like"/>
</dbReference>
<dbReference type="GO" id="GO:0005829">
    <property type="term" value="C:cytosol"/>
    <property type="evidence" value="ECO:0007669"/>
    <property type="project" value="UniProtKB-ARBA"/>
</dbReference>
<dbReference type="SUPFAM" id="SSF52799">
    <property type="entry name" value="(Phosphotyrosine protein) phosphatases II"/>
    <property type="match status" value="1"/>
</dbReference>
<dbReference type="PROSITE" id="PS00518">
    <property type="entry name" value="ZF_RING_1"/>
    <property type="match status" value="1"/>
</dbReference>
<evidence type="ECO:0000256" key="15">
    <source>
        <dbReference type="PIRSR" id="PIRSR630564-2"/>
    </source>
</evidence>
<evidence type="ECO:0000256" key="4">
    <source>
        <dbReference type="ARBA" id="ARBA00008755"/>
    </source>
</evidence>
<dbReference type="SMART" id="SM00404">
    <property type="entry name" value="PTPc_motif"/>
    <property type="match status" value="1"/>
</dbReference>
<evidence type="ECO:0000256" key="8">
    <source>
        <dbReference type="ARBA" id="ARBA00022771"/>
    </source>
</evidence>
<dbReference type="AlphaFoldDB" id="A0A131XEF3"/>
<dbReference type="InterPro" id="IPR016130">
    <property type="entry name" value="Tyr_Pase_AS"/>
</dbReference>
<dbReference type="EMBL" id="GEFH01004123">
    <property type="protein sequence ID" value="JAP64458.1"/>
    <property type="molecule type" value="mRNA"/>
</dbReference>
<protein>
    <recommendedName>
        <fullName evidence="6">Lateral signaling target protein 2 homolog</fullName>
        <ecNumber evidence="5">3.1.3.95</ecNumber>
    </recommendedName>
    <alternativeName>
        <fullName evidence="13">Phosphatidylinositol-3,5-bisphosphate 3-phosphatase</fullName>
    </alternativeName>
</protein>
<dbReference type="PANTHER" id="PTHR10807">
    <property type="entry name" value="MYOTUBULARIN-RELATED"/>
    <property type="match status" value="1"/>
</dbReference>
<evidence type="ECO:0000256" key="18">
    <source>
        <dbReference type="SAM" id="MobiDB-lite"/>
    </source>
</evidence>
<keyword evidence="8 16" id="KW-0863">Zinc-finger</keyword>
<evidence type="ECO:0000256" key="16">
    <source>
        <dbReference type="PROSITE-ProRule" id="PRU00091"/>
    </source>
</evidence>
<dbReference type="GO" id="GO:0016020">
    <property type="term" value="C:membrane"/>
    <property type="evidence" value="ECO:0007669"/>
    <property type="project" value="UniProtKB-SubCell"/>
</dbReference>
<evidence type="ECO:0000256" key="12">
    <source>
        <dbReference type="ARBA" id="ARBA00023136"/>
    </source>
</evidence>
<sequence length="1084" mass="120073">MEAGEGSPPIDDGGGHPSSFLNLTGSEAYPKRALVSDDPSLVVPFPCLPGEAVEFLGRSTQGVVALSSYRFFLAGPEQQLNLPLGLLEAVECRDIFYLHLICKDARSFRCSFTTNEDCQKWHKRLTNAIQLPSRLDDLFAFRFYLYCRDERYDDLFSFLKSDRPSLDKDTSLLHQECKRMGFDTDLGGTWKITSINENFKFCSSYPRYLIVPASVPDQDLETVASFRYSRRIPTVVWRHHLYGTVIARSAQPEVGWLGWRSPQDETLIQAIADACSIDPGPAICNGLDSLPDDQRLDSDASDLSLLNGGLTASMHFEPRPAPQRKMLILDARSYTAAVANRAKGGGCECPEYYPNCEVQFMSLANIHTIRKSFHAVRALCSSTADQSCWMSTLESSKWLHHLSGLLKAALVVANAVDLERRPVLVHCSDGWDRTPQIVALAELILDPYYRKTEGFQVLVEKEWLEFGHKFGDRCGNSATADDLGERCPVFLQWLDCVHQLLAQFPCGFEFNQQYLVRLAQHTYSGLFGDFLGNSAMERQREAVATRTFSVWTFLKARREQYHNHLYSHTDQVLRPRCQVRDLHFWSEVYLQPSTGLLSQGPPSTPPSEAPEPAEETPPEPAGSGDTSTNLVKTKSVDSLFAGSQSEQSPPPEKHQRRLSDPSLKGLQSELHGGHDETAAPLAHRRSLSNGALNGSHEEVQANAKSSPTVADSAEENEQQPEQQQQQQHHTVSSIEDSTDTLVSEVGEMCTSAVTEAREAQGEKDEDTPVTAEAMMSSALSRQTHLLSNTASTSTTDISSSAVYVSPEVTSEDLPSNKCPYWLSHKNGETLLAATRTSLARATAINGRGSHYSTPLHSRTPSSGYPATPCDDRLLLDPVASRTAAAPLQQQQFDVDGLACPVDAVQQRLHQMVLENEAKIESLENELRRVRLALERSYLHVNGKEALDCLEDAQLGLDCSGEPPWGGCQDGSSSSELSWEQVDERDARATLWVPDHAASHCRGCNAEFWIGRRRHHCRNCGHVFCGHCASQLHPVPHEQLYQPVRVCGTCFEALRSRPCRPSALVPANSHTERLLAKAQLAAAST</sequence>
<evidence type="ECO:0000256" key="13">
    <source>
        <dbReference type="ARBA" id="ARBA00032571"/>
    </source>
</evidence>
<feature type="compositionally biased region" description="Polar residues" evidence="18">
    <location>
        <begin position="728"/>
        <end position="741"/>
    </location>
</feature>
<dbReference type="SUPFAM" id="SSF50729">
    <property type="entry name" value="PH domain-like"/>
    <property type="match status" value="1"/>
</dbReference>
<evidence type="ECO:0000259" key="20">
    <source>
        <dbReference type="PROSITE" id="PS51339"/>
    </source>
</evidence>
<feature type="active site" description="Phosphocysteine intermediate" evidence="14">
    <location>
        <position position="427"/>
    </location>
</feature>
<dbReference type="GO" id="GO:0060090">
    <property type="term" value="F:molecular adaptor activity"/>
    <property type="evidence" value="ECO:0007669"/>
    <property type="project" value="UniProtKB-ARBA"/>
</dbReference>
<dbReference type="CDD" id="cd15733">
    <property type="entry name" value="FYVE_MTMR4"/>
    <property type="match status" value="1"/>
</dbReference>
<dbReference type="GO" id="GO:0061952">
    <property type="term" value="P:midbody abscission"/>
    <property type="evidence" value="ECO:0007669"/>
    <property type="project" value="UniProtKB-ARBA"/>
</dbReference>
<proteinExistence type="evidence at transcript level"/>
<evidence type="ECO:0000256" key="9">
    <source>
        <dbReference type="ARBA" id="ARBA00022801"/>
    </source>
</evidence>
<dbReference type="PROSITE" id="PS50178">
    <property type="entry name" value="ZF_FYVE"/>
    <property type="match status" value="1"/>
</dbReference>
<dbReference type="SMART" id="SM00064">
    <property type="entry name" value="FYVE"/>
    <property type="match status" value="1"/>
</dbReference>
<evidence type="ECO:0000256" key="10">
    <source>
        <dbReference type="ARBA" id="ARBA00022833"/>
    </source>
</evidence>
<name>A0A131XEF3_9ACAR</name>
<evidence type="ECO:0000256" key="3">
    <source>
        <dbReference type="ARBA" id="ARBA00007471"/>
    </source>
</evidence>
<dbReference type="InterPro" id="IPR017907">
    <property type="entry name" value="Znf_RING_CS"/>
</dbReference>
<dbReference type="GO" id="GO:0004438">
    <property type="term" value="F:phosphatidylinositol-3-phosphate phosphatase activity"/>
    <property type="evidence" value="ECO:0007669"/>
    <property type="project" value="TreeGrafter"/>
</dbReference>
<feature type="region of interest" description="Disordered" evidence="18">
    <location>
        <begin position="697"/>
        <end position="741"/>
    </location>
</feature>
<evidence type="ECO:0000256" key="2">
    <source>
        <dbReference type="ARBA" id="ARBA00004370"/>
    </source>
</evidence>
<dbReference type="EC" id="3.1.3.95" evidence="5"/>
<dbReference type="GO" id="GO:0010506">
    <property type="term" value="P:regulation of autophagy"/>
    <property type="evidence" value="ECO:0007669"/>
    <property type="project" value="TreeGrafter"/>
</dbReference>
<dbReference type="InterPro" id="IPR030564">
    <property type="entry name" value="Myotubularin"/>
</dbReference>
<evidence type="ECO:0000256" key="1">
    <source>
        <dbReference type="ARBA" id="ARBA00003580"/>
    </source>
</evidence>
<dbReference type="InterPro" id="IPR010569">
    <property type="entry name" value="Myotubularin-like_Pase_dom"/>
</dbReference>
<dbReference type="PANTHER" id="PTHR10807:SF75">
    <property type="entry name" value="PHOSPHATIDYLINOSITOL-3-PHOSPHATE PHOSPHATASE"/>
    <property type="match status" value="1"/>
</dbReference>
<dbReference type="GO" id="GO:0046856">
    <property type="term" value="P:phosphatidylinositol dephosphorylation"/>
    <property type="evidence" value="ECO:0007669"/>
    <property type="project" value="UniProtKB-ARBA"/>
</dbReference>
<keyword evidence="7" id="KW-0479">Metal-binding</keyword>
<evidence type="ECO:0000256" key="14">
    <source>
        <dbReference type="PIRSR" id="PIRSR630564-1"/>
    </source>
</evidence>
<dbReference type="PROSITE" id="PS00383">
    <property type="entry name" value="TYR_PHOSPHATASE_1"/>
    <property type="match status" value="1"/>
</dbReference>
<comment type="similarity">
    <text evidence="4">Belongs to the lst-2 family.</text>
</comment>
<evidence type="ECO:0000256" key="11">
    <source>
        <dbReference type="ARBA" id="ARBA00023098"/>
    </source>
</evidence>
<keyword evidence="9" id="KW-0378">Hydrolase</keyword>
<reference evidence="21" key="1">
    <citation type="journal article" date="2017" name="Ticks Tick Borne Dis.">
        <title>An insight into the sialome of Hyalomma excavatum.</title>
        <authorList>
            <person name="Ribeiro J.M."/>
            <person name="Slovak M."/>
            <person name="Francischetti I.M."/>
        </authorList>
    </citation>
    <scope>NUCLEOTIDE SEQUENCE</scope>
    <source>
        <strain evidence="21">Samish</strain>
        <tissue evidence="21">Salivary glands</tissue>
    </source>
</reference>
<feature type="domain" description="Myotubularin phosphatase" evidence="20">
    <location>
        <begin position="167"/>
        <end position="589"/>
    </location>
</feature>
<dbReference type="Gene3D" id="3.30.40.10">
    <property type="entry name" value="Zinc/RING finger domain, C3HC4 (zinc finger)"/>
    <property type="match status" value="1"/>
</dbReference>
<comment type="similarity">
    <text evidence="3">Belongs to the protein-tyrosine phosphatase family. Non-receptor class myotubularin subfamily.</text>
</comment>
<evidence type="ECO:0000256" key="5">
    <source>
        <dbReference type="ARBA" id="ARBA00012903"/>
    </source>
</evidence>
<dbReference type="SUPFAM" id="SSF57903">
    <property type="entry name" value="FYVE/PHD zinc finger"/>
    <property type="match status" value="1"/>
</dbReference>
<keyword evidence="11" id="KW-0443">Lipid metabolism</keyword>
<feature type="binding site" evidence="15">
    <location>
        <begin position="365"/>
        <end position="366"/>
    </location>
    <ligand>
        <name>substrate</name>
    </ligand>
</feature>
<feature type="binding site" evidence="15">
    <location>
        <begin position="427"/>
        <end position="433"/>
    </location>
    <ligand>
        <name>substrate</name>
    </ligand>
</feature>
<dbReference type="FunFam" id="3.30.40.10:FF:000073">
    <property type="entry name" value="myotubularin-related protein 4 isoform X2"/>
    <property type="match status" value="1"/>
</dbReference>
<comment type="subcellular location">
    <subcellularLocation>
        <location evidence="2">Membrane</location>
    </subcellularLocation>
</comment>
<dbReference type="GO" id="GO:0004721">
    <property type="term" value="F:phosphoprotein phosphatase activity"/>
    <property type="evidence" value="ECO:0007669"/>
    <property type="project" value="UniProtKB-ARBA"/>
</dbReference>
<comment type="function">
    <text evidence="1">Negative regulator of epidermal growth factor receptor (EGFR) signaling.</text>
</comment>
<dbReference type="InterPro" id="IPR046978">
    <property type="entry name" value="MTMR4_FYVE"/>
</dbReference>
<evidence type="ECO:0000259" key="19">
    <source>
        <dbReference type="PROSITE" id="PS50178"/>
    </source>
</evidence>
<evidence type="ECO:0000256" key="17">
    <source>
        <dbReference type="SAM" id="Coils"/>
    </source>
</evidence>
<dbReference type="InterPro" id="IPR003595">
    <property type="entry name" value="Tyr_Pase_cat"/>
</dbReference>
<evidence type="ECO:0000256" key="7">
    <source>
        <dbReference type="ARBA" id="ARBA00022723"/>
    </source>
</evidence>
<organism evidence="21">
    <name type="scientific">Hyalomma excavatum</name>
    <dbReference type="NCBI Taxonomy" id="257692"/>
    <lineage>
        <taxon>Eukaryota</taxon>
        <taxon>Metazoa</taxon>
        <taxon>Ecdysozoa</taxon>
        <taxon>Arthropoda</taxon>
        <taxon>Chelicerata</taxon>
        <taxon>Arachnida</taxon>
        <taxon>Acari</taxon>
        <taxon>Parasitiformes</taxon>
        <taxon>Ixodida</taxon>
        <taxon>Ixodoidea</taxon>
        <taxon>Ixodidae</taxon>
        <taxon>Hyalomminae</taxon>
        <taxon>Hyalomma</taxon>
    </lineage>
</organism>
<feature type="binding site" evidence="15">
    <location>
        <begin position="340"/>
        <end position="343"/>
    </location>
    <ligand>
        <name>substrate</name>
    </ligand>
</feature>
<dbReference type="GO" id="GO:0019903">
    <property type="term" value="F:protein phosphatase binding"/>
    <property type="evidence" value="ECO:0007669"/>
    <property type="project" value="TreeGrafter"/>
</dbReference>